<gene>
    <name evidence="2" type="ORF">SGUI_1022</name>
</gene>
<dbReference type="CDD" id="cd00085">
    <property type="entry name" value="HNHc"/>
    <property type="match status" value="1"/>
</dbReference>
<name>A0A1B1NAH5_9MICO</name>
<dbReference type="AlphaFoldDB" id="A0A1B1NAH5"/>
<evidence type="ECO:0000256" key="1">
    <source>
        <dbReference type="SAM" id="MobiDB-lite"/>
    </source>
</evidence>
<dbReference type="InterPro" id="IPR003615">
    <property type="entry name" value="HNH_nuc"/>
</dbReference>
<evidence type="ECO:0008006" key="4">
    <source>
        <dbReference type="Google" id="ProtNLM"/>
    </source>
</evidence>
<protein>
    <recommendedName>
        <fullName evidence="4">DUF222 domain-containing protein</fullName>
    </recommendedName>
</protein>
<feature type="region of interest" description="Disordered" evidence="1">
    <location>
        <begin position="507"/>
        <end position="544"/>
    </location>
</feature>
<sequence>MAVTVVEPGREGPQVAVLGALGVIATARGGLEARLIEAARVVVATTGAVLLADKGFTSVDELSKTRRKMWRAEAKRAACAEIEATLGMGVGETRHLVGIACAPATIRGPVLAALDAGEATWAMVRDFWARCARLPVDQGALVAEALFGTDPATAARELLTPGGDLRGTPWHAADYKAALEREATRAEGTDAQAERERRRAAYQARRATMTVGEDGTATLSITGPLIAMAAAHTRIERAARLLRKHGDTRTLDQLRADIAATLLIHGHLPLPHTGDSDGSTQAGDTTTGDTQARDEDVRDAEAVWRDLQTPDLEAIARVVTGMPAIQLQVIIPWDTLTATPACTHTQHRHGGHGDADREPPGRGVGHLVGYPAYLTPGHARELALAPGTTLSRLLTDPADGRLIERTQSTYRPDAAMRTQIHAADVHSRAPGTGHPATSCELDHVTPWTGPPDPTTGQAPGGTTTETNLVTLDKRHHQLKTLGIATATINHLRDLTWTTLLGHTTTTRTHDYRHYQTPAPPTRNEGEDSAHQQPQPHEDRDPDDQRDLLNRALYTLLSERGPDALLTDHDDHPGTGDHGGPLSRWMFITKNERRADPHQSPRTPRREQHPRPRDHEPPPF</sequence>
<dbReference type="PATRIC" id="fig|1758689.4.peg.1060"/>
<dbReference type="EMBL" id="CP014989">
    <property type="protein sequence ID" value="ANS78418.1"/>
    <property type="molecule type" value="Genomic_DNA"/>
</dbReference>
<dbReference type="OrthoDB" id="3261064at2"/>
<feature type="compositionally biased region" description="Basic and acidic residues" evidence="1">
    <location>
        <begin position="589"/>
        <end position="619"/>
    </location>
</feature>
<feature type="compositionally biased region" description="Basic and acidic residues" evidence="1">
    <location>
        <begin position="523"/>
        <end position="544"/>
    </location>
</feature>
<evidence type="ECO:0000313" key="3">
    <source>
        <dbReference type="Proteomes" id="UP000092482"/>
    </source>
</evidence>
<reference evidence="2 3" key="1">
    <citation type="submission" date="2016-03" db="EMBL/GenBank/DDBJ databases">
        <title>Shallow-sea hydrothermal system.</title>
        <authorList>
            <person name="Tang K."/>
        </authorList>
    </citation>
    <scope>NUCLEOTIDE SEQUENCE [LARGE SCALE GENOMIC DNA]</scope>
    <source>
        <strain evidence="2 3">JLT9</strain>
    </source>
</reference>
<proteinExistence type="predicted"/>
<feature type="compositionally biased region" description="Low complexity" evidence="1">
    <location>
        <begin position="276"/>
        <end position="290"/>
    </location>
</feature>
<evidence type="ECO:0000313" key="2">
    <source>
        <dbReference type="EMBL" id="ANS78418.1"/>
    </source>
</evidence>
<feature type="compositionally biased region" description="Basic and acidic residues" evidence="1">
    <location>
        <begin position="563"/>
        <end position="574"/>
    </location>
</feature>
<dbReference type="Proteomes" id="UP000092482">
    <property type="component" value="Chromosome"/>
</dbReference>
<dbReference type="STRING" id="1758689.SGUI_1022"/>
<dbReference type="RefSeq" id="WP_066637159.1">
    <property type="nucleotide sequence ID" value="NZ_CP014989.1"/>
</dbReference>
<feature type="region of interest" description="Disordered" evidence="1">
    <location>
        <begin position="269"/>
        <end position="296"/>
    </location>
</feature>
<accession>A0A1B1NAH5</accession>
<dbReference type="KEGG" id="serj:SGUI_1022"/>
<feature type="region of interest" description="Disordered" evidence="1">
    <location>
        <begin position="563"/>
        <end position="619"/>
    </location>
</feature>
<organism evidence="2 3">
    <name type="scientific">Serinicoccus hydrothermalis</name>
    <dbReference type="NCBI Taxonomy" id="1758689"/>
    <lineage>
        <taxon>Bacteria</taxon>
        <taxon>Bacillati</taxon>
        <taxon>Actinomycetota</taxon>
        <taxon>Actinomycetes</taxon>
        <taxon>Micrococcales</taxon>
        <taxon>Ornithinimicrobiaceae</taxon>
        <taxon>Serinicoccus</taxon>
    </lineage>
</organism>
<keyword evidence="3" id="KW-1185">Reference proteome</keyword>